<evidence type="ECO:0000256" key="4">
    <source>
        <dbReference type="ARBA" id="ARBA00022692"/>
    </source>
</evidence>
<comment type="function">
    <text evidence="8">Component of the cytochrome c oxidase, the last enzyme in the mitochondrial electron transport chain which drives oxidative phosphorylation. The respiratory chain contains 3 multisubunit complexes succinate dehydrogenase (complex II, CII), ubiquinol-cytochrome c oxidoreductase (cytochrome b-c1 complex, complex III, CIII) and cytochrome c oxidase (complex IV, CIV), that cooperate to transfer electrons derived from NADH and succinate to molecular oxygen, creating an electrochemical gradient over the inner membrane that drives transmembrane transport and the ATP synthase. Cytochrome c oxidase is the component of the respiratory chain that catalyzes the reduction of oxygen to water. Electrons originating from reduced cytochrome c in the intermembrane space (IMS) are transferred via the dinuclear copper A center (CU(A)) of subunit 2 and heme A of subunit 1 to the active site in subunit 1, a binuclear center (BNC) formed by heme A3 and copper B (CU(B)). The BNC reduces molecular oxygen to 2 water molecules using 4 electrons from cytochrome c in the IMS and 4 protons from the mitochondrial matrix.</text>
</comment>
<reference evidence="11" key="1">
    <citation type="submission" date="2006-02" db="EMBL/GenBank/DDBJ databases">
        <authorList>
            <person name="Park J.-K."/>
            <person name="Kim K.-H."/>
            <person name="Kang S.-H."/>
            <person name="Eom K.S."/>
            <person name="Cummings M.P."/>
        </authorList>
    </citation>
    <scope>NUCLEOTIDE SEQUENCE</scope>
</reference>
<evidence type="ECO:0000256" key="3">
    <source>
        <dbReference type="ARBA" id="ARBA00015944"/>
    </source>
</evidence>
<dbReference type="InterPro" id="IPR013833">
    <property type="entry name" value="Cyt_c_oxidase_su3_a-hlx"/>
</dbReference>
<feature type="transmembrane region" description="Helical" evidence="9">
    <location>
        <begin position="28"/>
        <end position="46"/>
    </location>
</feature>
<dbReference type="Pfam" id="PF00510">
    <property type="entry name" value="COX3"/>
    <property type="match status" value="1"/>
</dbReference>
<dbReference type="PROSITE" id="PS50253">
    <property type="entry name" value="COX3"/>
    <property type="match status" value="1"/>
</dbReference>
<dbReference type="InterPro" id="IPR035973">
    <property type="entry name" value="Cyt_c_oxidase_su3-like_sf"/>
</dbReference>
<keyword evidence="6 9" id="KW-1133">Transmembrane helix</keyword>
<dbReference type="AlphaFoldDB" id="A3QRI5"/>
<dbReference type="SUPFAM" id="SSF81452">
    <property type="entry name" value="Cytochrome c oxidase subunit III-like"/>
    <property type="match status" value="1"/>
</dbReference>
<geneLocation type="mitochondrion" evidence="11"/>
<evidence type="ECO:0000256" key="7">
    <source>
        <dbReference type="ARBA" id="ARBA00023136"/>
    </source>
</evidence>
<evidence type="ECO:0000256" key="1">
    <source>
        <dbReference type="ARBA" id="ARBA00004141"/>
    </source>
</evidence>
<evidence type="ECO:0000256" key="6">
    <source>
        <dbReference type="ARBA" id="ARBA00022989"/>
    </source>
</evidence>
<sequence length="251" mass="29017">MYTIFPIVCAGFVSFVIASSYFFNGLSMWFILLGFLSGCAALSVFLSSEAKVWCYYDEVMTEEWFKTFVIGEFFLFLSLMVPIFYCNDDCGEEPLSDPLGIPMLGIYVLLLSSFCVSNYEHYVEEHANEFLNGLSFDSGYNAYAGVWLLLTILNGLGFLFLQYSEFSSCPPSVINSSWYGSCLILVTFRGLHVVIGLVFLCYNYVLLFINNSNTSVEVFIDHYRLVYFTCFYWHFVDFIWFIVYFIVYYLP</sequence>
<reference evidence="11" key="2">
    <citation type="journal article" date="2007" name="BMC Evol. Biol.">
        <title>A common origin of complex life cycles in parasitic flatworms: evidence from the complete mitochondrial genome of Microcotyle sebastis (Monogenea: Platyhelminthes).</title>
        <authorList>
            <person name="Park J.K."/>
            <person name="Kim K.H."/>
            <person name="Kang S."/>
            <person name="Kim W."/>
            <person name="Eom K.S."/>
            <person name="Littlewood D.T."/>
        </authorList>
    </citation>
    <scope>NUCLEOTIDE SEQUENCE</scope>
</reference>
<evidence type="ECO:0000256" key="5">
    <source>
        <dbReference type="ARBA" id="ARBA00022967"/>
    </source>
</evidence>
<dbReference type="GO" id="GO:0004129">
    <property type="term" value="F:cytochrome-c oxidase activity"/>
    <property type="evidence" value="ECO:0007669"/>
    <property type="project" value="InterPro"/>
</dbReference>
<dbReference type="GO" id="GO:0019646">
    <property type="term" value="P:aerobic electron transport chain"/>
    <property type="evidence" value="ECO:0007669"/>
    <property type="project" value="InterPro"/>
</dbReference>
<dbReference type="CDD" id="cd00386">
    <property type="entry name" value="Heme_Cu_Oxidase_III_like"/>
    <property type="match status" value="1"/>
</dbReference>
<dbReference type="PANTHER" id="PTHR11403:SF7">
    <property type="entry name" value="CYTOCHROME C OXIDASE SUBUNIT 3"/>
    <property type="match status" value="1"/>
</dbReference>
<evidence type="ECO:0000256" key="2">
    <source>
        <dbReference type="ARBA" id="ARBA00010581"/>
    </source>
</evidence>
<keyword evidence="8 11" id="KW-0496">Mitochondrion</keyword>
<keyword evidence="4 8" id="KW-0812">Transmembrane</keyword>
<evidence type="ECO:0000256" key="9">
    <source>
        <dbReference type="SAM" id="Phobius"/>
    </source>
</evidence>
<dbReference type="EMBL" id="DQ412044">
    <property type="protein sequence ID" value="ABF18672.1"/>
    <property type="molecule type" value="Genomic_DNA"/>
</dbReference>
<accession>A3QRI5</accession>
<feature type="transmembrane region" description="Helical" evidence="9">
    <location>
        <begin position="225"/>
        <end position="250"/>
    </location>
</feature>
<dbReference type="InterPro" id="IPR024791">
    <property type="entry name" value="Cyt_c/ubiquinol_Oxase_su3"/>
</dbReference>
<gene>
    <name evidence="11" type="primary">COX3</name>
</gene>
<evidence type="ECO:0000313" key="11">
    <source>
        <dbReference type="EMBL" id="ABF18672.1"/>
    </source>
</evidence>
<evidence type="ECO:0000259" key="10">
    <source>
        <dbReference type="PROSITE" id="PS50253"/>
    </source>
</evidence>
<keyword evidence="5" id="KW-1278">Translocase</keyword>
<comment type="similarity">
    <text evidence="2 8">Belongs to the cytochrome c oxidase subunit 3 family.</text>
</comment>
<feature type="transmembrane region" description="Helical" evidence="9">
    <location>
        <begin position="183"/>
        <end position="205"/>
    </location>
</feature>
<proteinExistence type="inferred from homology"/>
<keyword evidence="7 9" id="KW-0472">Membrane</keyword>
<comment type="subcellular location">
    <subcellularLocation>
        <location evidence="1">Membrane</location>
        <topology evidence="1">Multi-pass membrane protein</topology>
    </subcellularLocation>
</comment>
<organism evidence="11">
    <name type="scientific">Microcotyle sebastis</name>
    <name type="common">Parasitic monogenean flatworm</name>
    <dbReference type="NCBI Taxonomy" id="116890"/>
    <lineage>
        <taxon>Eukaryota</taxon>
        <taxon>Metazoa</taxon>
        <taxon>Spiralia</taxon>
        <taxon>Lophotrochozoa</taxon>
        <taxon>Platyhelminthes</taxon>
        <taxon>Monogenea</taxon>
        <taxon>Polyopisthocotylea</taxon>
        <taxon>Mazocraeidea</taxon>
        <taxon>Microcotylidae</taxon>
        <taxon>Microcotyle</taxon>
    </lineage>
</organism>
<feature type="transmembrane region" description="Helical" evidence="9">
    <location>
        <begin position="100"/>
        <end position="119"/>
    </location>
</feature>
<feature type="domain" description="Heme-copper oxidase subunit III family profile" evidence="10">
    <location>
        <begin position="68"/>
        <end position="251"/>
    </location>
</feature>
<dbReference type="GO" id="GO:0016020">
    <property type="term" value="C:membrane"/>
    <property type="evidence" value="ECO:0007669"/>
    <property type="project" value="UniProtKB-SubCell"/>
</dbReference>
<evidence type="ECO:0000256" key="8">
    <source>
        <dbReference type="RuleBase" id="RU003375"/>
    </source>
</evidence>
<dbReference type="Gene3D" id="1.20.120.80">
    <property type="entry name" value="Cytochrome c oxidase, subunit III, four-helix bundle"/>
    <property type="match status" value="1"/>
</dbReference>
<feature type="transmembrane region" description="Helical" evidence="9">
    <location>
        <begin position="67"/>
        <end position="85"/>
    </location>
</feature>
<dbReference type="PANTHER" id="PTHR11403">
    <property type="entry name" value="CYTOCHROME C OXIDASE SUBUNIT III"/>
    <property type="match status" value="1"/>
</dbReference>
<protein>
    <recommendedName>
        <fullName evidence="3 8">Cytochrome c oxidase subunit 3</fullName>
    </recommendedName>
</protein>
<dbReference type="InterPro" id="IPR000298">
    <property type="entry name" value="Cyt_c_oxidase-like_su3"/>
</dbReference>
<feature type="transmembrane region" description="Helical" evidence="9">
    <location>
        <begin position="140"/>
        <end position="163"/>
    </location>
</feature>
<name>A3QRI5_MICSE</name>